<comment type="subcellular location">
    <subcellularLocation>
        <location evidence="1">Cell membrane</location>
        <topology evidence="1">Multi-pass membrane protein</topology>
    </subcellularLocation>
</comment>
<accession>A0A2S1LCK1</accession>
<evidence type="ECO:0000313" key="10">
    <source>
        <dbReference type="Proteomes" id="UP000244527"/>
    </source>
</evidence>
<feature type="transmembrane region" description="Helical" evidence="7">
    <location>
        <begin position="100"/>
        <end position="119"/>
    </location>
</feature>
<name>A0A2S1LCK1_9FLAO</name>
<dbReference type="Proteomes" id="UP000244527">
    <property type="component" value="Chromosome"/>
</dbReference>
<protein>
    <recommendedName>
        <fullName evidence="8">Acyltransferase 3 domain-containing protein</fullName>
    </recommendedName>
</protein>
<dbReference type="GO" id="GO:0009246">
    <property type="term" value="P:enterobacterial common antigen biosynthetic process"/>
    <property type="evidence" value="ECO:0007669"/>
    <property type="project" value="TreeGrafter"/>
</dbReference>
<evidence type="ECO:0000256" key="1">
    <source>
        <dbReference type="ARBA" id="ARBA00004651"/>
    </source>
</evidence>
<sequence length="122" mass="14111">MHFLNLLMNKSNNDKCKLQKIVELDYLRGISALAVISIHVLGFYSRIEGESTLKIVISYLAKFAIFAVPCFVFISGLVLYKNYFTVNVCSFFKQRFSKILPMYIIFSFFYIILLASFNYSQG</sequence>
<evidence type="ECO:0000256" key="3">
    <source>
        <dbReference type="ARBA" id="ARBA00022475"/>
    </source>
</evidence>
<dbReference type="PANTHER" id="PTHR40074:SF2">
    <property type="entry name" value="O-ACETYLTRANSFERASE WECH"/>
    <property type="match status" value="1"/>
</dbReference>
<feature type="domain" description="Acyltransferase 3" evidence="8">
    <location>
        <begin position="22"/>
        <end position="119"/>
    </location>
</feature>
<dbReference type="PANTHER" id="PTHR40074">
    <property type="entry name" value="O-ACETYLTRANSFERASE WECH"/>
    <property type="match status" value="1"/>
</dbReference>
<feature type="transmembrane region" description="Helical" evidence="7">
    <location>
        <begin position="26"/>
        <end position="44"/>
    </location>
</feature>
<dbReference type="AlphaFoldDB" id="A0A2S1LCK1"/>
<proteinExistence type="inferred from homology"/>
<evidence type="ECO:0000259" key="8">
    <source>
        <dbReference type="Pfam" id="PF01757"/>
    </source>
</evidence>
<evidence type="ECO:0000313" key="9">
    <source>
        <dbReference type="EMBL" id="AWG21428.1"/>
    </source>
</evidence>
<keyword evidence="10" id="KW-1185">Reference proteome</keyword>
<dbReference type="Pfam" id="PF01757">
    <property type="entry name" value="Acyl_transf_3"/>
    <property type="match status" value="1"/>
</dbReference>
<keyword evidence="4 7" id="KW-0812">Transmembrane</keyword>
<evidence type="ECO:0000256" key="6">
    <source>
        <dbReference type="ARBA" id="ARBA00023136"/>
    </source>
</evidence>
<evidence type="ECO:0000256" key="5">
    <source>
        <dbReference type="ARBA" id="ARBA00022989"/>
    </source>
</evidence>
<dbReference type="GO" id="GO:0005886">
    <property type="term" value="C:plasma membrane"/>
    <property type="evidence" value="ECO:0007669"/>
    <property type="project" value="UniProtKB-SubCell"/>
</dbReference>
<organism evidence="9 10">
    <name type="scientific">Flavobacterium faecale</name>
    <dbReference type="NCBI Taxonomy" id="1355330"/>
    <lineage>
        <taxon>Bacteria</taxon>
        <taxon>Pseudomonadati</taxon>
        <taxon>Bacteroidota</taxon>
        <taxon>Flavobacteriia</taxon>
        <taxon>Flavobacteriales</taxon>
        <taxon>Flavobacteriaceae</taxon>
        <taxon>Flavobacterium</taxon>
    </lineage>
</organism>
<dbReference type="EMBL" id="CP020918">
    <property type="protein sequence ID" value="AWG21428.1"/>
    <property type="molecule type" value="Genomic_DNA"/>
</dbReference>
<gene>
    <name evidence="9" type="ORF">FFWV33_07730</name>
</gene>
<dbReference type="KEGG" id="ffa:FFWV33_07730"/>
<keyword evidence="5 7" id="KW-1133">Transmembrane helix</keyword>
<keyword evidence="6 7" id="KW-0472">Membrane</keyword>
<comment type="similarity">
    <text evidence="2">Belongs to the acyltransferase 3 family.</text>
</comment>
<dbReference type="GO" id="GO:0016413">
    <property type="term" value="F:O-acetyltransferase activity"/>
    <property type="evidence" value="ECO:0007669"/>
    <property type="project" value="TreeGrafter"/>
</dbReference>
<feature type="transmembrane region" description="Helical" evidence="7">
    <location>
        <begin position="56"/>
        <end position="80"/>
    </location>
</feature>
<evidence type="ECO:0000256" key="7">
    <source>
        <dbReference type="SAM" id="Phobius"/>
    </source>
</evidence>
<reference evidence="9 10" key="1">
    <citation type="submission" date="2017-04" db="EMBL/GenBank/DDBJ databases">
        <title>Compelte genome sequence of WV33.</title>
        <authorList>
            <person name="Lee P.C."/>
        </authorList>
    </citation>
    <scope>NUCLEOTIDE SEQUENCE [LARGE SCALE GENOMIC DNA]</scope>
    <source>
        <strain evidence="9 10">WV33</strain>
    </source>
</reference>
<keyword evidence="3" id="KW-1003">Cell membrane</keyword>
<dbReference type="InterPro" id="IPR002656">
    <property type="entry name" value="Acyl_transf_3_dom"/>
</dbReference>
<evidence type="ECO:0000256" key="2">
    <source>
        <dbReference type="ARBA" id="ARBA00007400"/>
    </source>
</evidence>
<evidence type="ECO:0000256" key="4">
    <source>
        <dbReference type="ARBA" id="ARBA00022692"/>
    </source>
</evidence>